<dbReference type="AlphaFoldDB" id="A0A1G1KYU2"/>
<accession>A0A1G1KYU2</accession>
<gene>
    <name evidence="2" type="ORF">A3G33_07620</name>
</gene>
<dbReference type="CDD" id="cd00851">
    <property type="entry name" value="MTH1175"/>
    <property type="match status" value="1"/>
</dbReference>
<comment type="caution">
    <text evidence="2">The sequence shown here is derived from an EMBL/GenBank/DDBJ whole genome shotgun (WGS) entry which is preliminary data.</text>
</comment>
<dbReference type="PANTHER" id="PTHR42983">
    <property type="entry name" value="DINITROGENASE IRON-MOLYBDENUM COFACTOR PROTEIN-RELATED"/>
    <property type="match status" value="1"/>
</dbReference>
<name>A0A1G1KYU2_9BACT</name>
<dbReference type="InterPro" id="IPR036105">
    <property type="entry name" value="DiNase_FeMo-co_biosyn_sf"/>
</dbReference>
<organism evidence="2 3">
    <name type="scientific">Candidatus Danuiimicrobium aquiferis</name>
    <dbReference type="NCBI Taxonomy" id="1801832"/>
    <lineage>
        <taxon>Bacteria</taxon>
        <taxon>Pseudomonadati</taxon>
        <taxon>Candidatus Omnitrophota</taxon>
        <taxon>Candidatus Danuiimicrobium</taxon>
    </lineage>
</organism>
<protein>
    <submittedName>
        <fullName evidence="2">Diguanylate cyclase</fullName>
    </submittedName>
</protein>
<dbReference type="InterPro" id="IPR003731">
    <property type="entry name" value="Di-Nase_FeMo-co_biosynth"/>
</dbReference>
<dbReference type="Proteomes" id="UP000178187">
    <property type="component" value="Unassembled WGS sequence"/>
</dbReference>
<dbReference type="SUPFAM" id="SSF53146">
    <property type="entry name" value="Nitrogenase accessory factor-like"/>
    <property type="match status" value="1"/>
</dbReference>
<evidence type="ECO:0000259" key="1">
    <source>
        <dbReference type="Pfam" id="PF02579"/>
    </source>
</evidence>
<dbReference type="Gene3D" id="3.30.420.130">
    <property type="entry name" value="Dinitrogenase iron-molybdenum cofactor biosynthesis domain"/>
    <property type="match status" value="1"/>
</dbReference>
<sequence length="121" mass="13054">MKICIPIENNKGLASKVFGHFGSAPYFLIYDTEEKSSDVIENKNEHHAHGMCQPMNALAGKKIDAVVSGGMGARAVEKLNAGGIRAYRVIPGTVADIVDQFLKGGLEEMTVNNACIQHNCH</sequence>
<reference evidence="2 3" key="1">
    <citation type="journal article" date="2016" name="Nat. Commun.">
        <title>Thousands of microbial genomes shed light on interconnected biogeochemical processes in an aquifer system.</title>
        <authorList>
            <person name="Anantharaman K."/>
            <person name="Brown C.T."/>
            <person name="Hug L.A."/>
            <person name="Sharon I."/>
            <person name="Castelle C.J."/>
            <person name="Probst A.J."/>
            <person name="Thomas B.C."/>
            <person name="Singh A."/>
            <person name="Wilkins M.J."/>
            <person name="Karaoz U."/>
            <person name="Brodie E.L."/>
            <person name="Williams K.H."/>
            <person name="Hubbard S.S."/>
            <person name="Banfield J.F."/>
        </authorList>
    </citation>
    <scope>NUCLEOTIDE SEQUENCE [LARGE SCALE GENOMIC DNA]</scope>
</reference>
<evidence type="ECO:0000313" key="2">
    <source>
        <dbReference type="EMBL" id="OGW98086.1"/>
    </source>
</evidence>
<feature type="domain" description="Dinitrogenase iron-molybdenum cofactor biosynthesis" evidence="1">
    <location>
        <begin position="15"/>
        <end position="102"/>
    </location>
</feature>
<dbReference type="Pfam" id="PF02579">
    <property type="entry name" value="Nitro_FeMo-Co"/>
    <property type="match status" value="1"/>
</dbReference>
<dbReference type="EMBL" id="MHFR01000037">
    <property type="protein sequence ID" value="OGW98086.1"/>
    <property type="molecule type" value="Genomic_DNA"/>
</dbReference>
<dbReference type="PANTHER" id="PTHR42983:SF1">
    <property type="entry name" value="IRON-MOLYBDENUM PROTEIN"/>
    <property type="match status" value="1"/>
</dbReference>
<dbReference type="InterPro" id="IPR033913">
    <property type="entry name" value="MTH1175_dom"/>
</dbReference>
<evidence type="ECO:0000313" key="3">
    <source>
        <dbReference type="Proteomes" id="UP000178187"/>
    </source>
</evidence>
<proteinExistence type="predicted"/>